<organism evidence="1 2">
    <name type="scientific">Coprococcus comes ATCC 27758</name>
    <dbReference type="NCBI Taxonomy" id="470146"/>
    <lineage>
        <taxon>Bacteria</taxon>
        <taxon>Bacillati</taxon>
        <taxon>Bacillota</taxon>
        <taxon>Clostridia</taxon>
        <taxon>Lachnospirales</taxon>
        <taxon>Lachnospiraceae</taxon>
        <taxon>Coprococcus</taxon>
    </lineage>
</organism>
<proteinExistence type="predicted"/>
<reference evidence="1 2" key="1">
    <citation type="submission" date="2009-02" db="EMBL/GenBank/DDBJ databases">
        <authorList>
            <person name="Fulton L."/>
            <person name="Clifton S."/>
            <person name="Fulton B."/>
            <person name="Xu J."/>
            <person name="Minx P."/>
            <person name="Pepin K.H."/>
            <person name="Johnson M."/>
            <person name="Bhonagiri V."/>
            <person name="Nash W.E."/>
            <person name="Mardis E.R."/>
            <person name="Wilson R.K."/>
        </authorList>
    </citation>
    <scope>NUCLEOTIDE SEQUENCE [LARGE SCALE GENOMIC DNA]</scope>
    <source>
        <strain evidence="1 2">ATCC 27758</strain>
    </source>
</reference>
<dbReference type="EMBL" id="ABVR01000030">
    <property type="protein sequence ID" value="EEG91472.1"/>
    <property type="molecule type" value="Genomic_DNA"/>
</dbReference>
<evidence type="ECO:0000313" key="1">
    <source>
        <dbReference type="EMBL" id="EEG91472.1"/>
    </source>
</evidence>
<dbReference type="AlphaFoldDB" id="C0B552"/>
<name>C0B552_9FIRM</name>
<accession>C0B552</accession>
<protein>
    <submittedName>
        <fullName evidence="1">Uncharacterized protein</fullName>
    </submittedName>
</protein>
<sequence length="39" mass="4626">MCFFSVTRNKRNGISFINQLYSRIYLPLFLRPVLLLFSG</sequence>
<gene>
    <name evidence="1" type="ORF">COPCOM_00272</name>
</gene>
<comment type="caution">
    <text evidence="1">The sequence shown here is derived from an EMBL/GenBank/DDBJ whole genome shotgun (WGS) entry which is preliminary data.</text>
</comment>
<dbReference type="HOGENOM" id="CLU_3308052_0_0_9"/>
<reference evidence="1 2" key="2">
    <citation type="submission" date="2009-03" db="EMBL/GenBank/DDBJ databases">
        <title>Draft genome sequence of Coprococcus comes (ATCC 27758).</title>
        <authorList>
            <person name="Sudarsanam P."/>
            <person name="Ley R."/>
            <person name="Guruge J."/>
            <person name="Turnbaugh P.J."/>
            <person name="Mahowald M."/>
            <person name="Liep D."/>
            <person name="Gordon J."/>
        </authorList>
    </citation>
    <scope>NUCLEOTIDE SEQUENCE [LARGE SCALE GENOMIC DNA]</scope>
    <source>
        <strain evidence="1 2">ATCC 27758</strain>
    </source>
</reference>
<evidence type="ECO:0000313" key="2">
    <source>
        <dbReference type="Proteomes" id="UP000003793"/>
    </source>
</evidence>
<dbReference type="Proteomes" id="UP000003793">
    <property type="component" value="Unassembled WGS sequence"/>
</dbReference>